<accession>A0A2S5BAF1</accession>
<proteinExistence type="predicted"/>
<comment type="caution">
    <text evidence="1">The sequence shown here is derived from an EMBL/GenBank/DDBJ whole genome shotgun (WGS) entry which is preliminary data.</text>
</comment>
<dbReference type="EMBL" id="PJQD01000035">
    <property type="protein sequence ID" value="POY73752.1"/>
    <property type="molecule type" value="Genomic_DNA"/>
</dbReference>
<protein>
    <submittedName>
        <fullName evidence="1">Uncharacterized protein</fullName>
    </submittedName>
</protein>
<gene>
    <name evidence="1" type="ORF">BMF94_3290</name>
</gene>
<reference evidence="1 2" key="1">
    <citation type="journal article" date="2018" name="Front. Microbiol.">
        <title>Prospects for Fungal Bioremediation of Acidic Radioactive Waste Sites: Characterization and Genome Sequence of Rhodotorula taiwanensis MD1149.</title>
        <authorList>
            <person name="Tkavc R."/>
            <person name="Matrosova V.Y."/>
            <person name="Grichenko O.E."/>
            <person name="Gostincar C."/>
            <person name="Volpe R.P."/>
            <person name="Klimenkova P."/>
            <person name="Gaidamakova E.K."/>
            <person name="Zhou C.E."/>
            <person name="Stewart B.J."/>
            <person name="Lyman M.G."/>
            <person name="Malfatti S.A."/>
            <person name="Rubinfeld B."/>
            <person name="Courtot M."/>
            <person name="Singh J."/>
            <person name="Dalgard C.L."/>
            <person name="Hamilton T."/>
            <person name="Frey K.G."/>
            <person name="Gunde-Cimerman N."/>
            <person name="Dugan L."/>
            <person name="Daly M.J."/>
        </authorList>
    </citation>
    <scope>NUCLEOTIDE SEQUENCE [LARGE SCALE GENOMIC DNA]</scope>
    <source>
        <strain evidence="1 2">MD1149</strain>
    </source>
</reference>
<sequence length="428" mass="48597">MTSALLRVPSHSPFPLSLVLPGPVSRGSRRTAYSWTRVLEMPSTRAQSRVMRAQLDNMPLELLRLVINFTSTSRFDKQIMRTNLSMVDKRIRAILAPDMREVAWFSPLQLESVPLDEDSVASLEVAWILVVSSPPCQPGTDEYGDEICASNAPTVWTDEYAIARVLNRFRRVKHLFLLGPPVCAWRFRFCFEVSFSNPVRDLSSIYIENCDLRFTLSVEPARLYCRQLVIKGCRLDNAEGISGLLEKGRVQLHSIVTLRLGPVDRAIGDERIPRTCKEILDLAKAVQLDCTPQHTPTNSKFPDPSVPSSIYFKTATPVLCTIDDLLPKLSRPKCFHWLPAPVTPLPPHAFHCARFIQLAELDCDLLSDMTTFLAALPNLRAVFLWRRLHPLVNSLVDREIDVIFTEPDDEAFILPEFMTYLREHDLIC</sequence>
<name>A0A2S5BAF1_9BASI</name>
<organism evidence="1 2">
    <name type="scientific">Rhodotorula taiwanensis</name>
    <dbReference type="NCBI Taxonomy" id="741276"/>
    <lineage>
        <taxon>Eukaryota</taxon>
        <taxon>Fungi</taxon>
        <taxon>Dikarya</taxon>
        <taxon>Basidiomycota</taxon>
        <taxon>Pucciniomycotina</taxon>
        <taxon>Microbotryomycetes</taxon>
        <taxon>Sporidiobolales</taxon>
        <taxon>Sporidiobolaceae</taxon>
        <taxon>Rhodotorula</taxon>
    </lineage>
</organism>
<dbReference type="Proteomes" id="UP000237144">
    <property type="component" value="Unassembled WGS sequence"/>
</dbReference>
<keyword evidence="2" id="KW-1185">Reference proteome</keyword>
<evidence type="ECO:0000313" key="1">
    <source>
        <dbReference type="EMBL" id="POY73752.1"/>
    </source>
</evidence>
<dbReference type="AlphaFoldDB" id="A0A2S5BAF1"/>
<evidence type="ECO:0000313" key="2">
    <source>
        <dbReference type="Proteomes" id="UP000237144"/>
    </source>
</evidence>